<dbReference type="Gene3D" id="1.10.12.10">
    <property type="entry name" value="Lyase 2-enoyl-coa Hydratase, Chain A, domain 2"/>
    <property type="match status" value="1"/>
</dbReference>
<dbReference type="InterPro" id="IPR051053">
    <property type="entry name" value="ECH/Chromodomain_protein"/>
</dbReference>
<dbReference type="OMA" id="VVWPKIR"/>
<dbReference type="PANTHER" id="PTHR43684:SF1">
    <property type="entry name" value="ENOYL-COA DELTA ISOMERASE 2"/>
    <property type="match status" value="1"/>
</dbReference>
<dbReference type="InterPro" id="IPR001753">
    <property type="entry name" value="Enoyl-CoA_hydra/iso"/>
</dbReference>
<evidence type="ECO:0000256" key="1">
    <source>
        <dbReference type="ARBA" id="ARBA00004275"/>
    </source>
</evidence>
<gene>
    <name evidence="5" type="primary">LOC111597473</name>
</gene>
<evidence type="ECO:0000313" key="5">
    <source>
        <dbReference type="RefSeq" id="XP_023167989.2"/>
    </source>
</evidence>
<evidence type="ECO:0000313" key="4">
    <source>
        <dbReference type="Proteomes" id="UP000504633"/>
    </source>
</evidence>
<dbReference type="Pfam" id="PF00378">
    <property type="entry name" value="ECH_1"/>
    <property type="match status" value="1"/>
</dbReference>
<evidence type="ECO:0000256" key="2">
    <source>
        <dbReference type="ARBA" id="ARBA00023140"/>
    </source>
</evidence>
<keyword evidence="4" id="KW-1185">Reference proteome</keyword>
<keyword evidence="2" id="KW-0576">Peroxisome</keyword>
<dbReference type="Proteomes" id="UP000504633">
    <property type="component" value="Unplaced"/>
</dbReference>
<dbReference type="CTD" id="38100"/>
<dbReference type="InterPro" id="IPR014748">
    <property type="entry name" value="Enoyl-CoA_hydra_C"/>
</dbReference>
<dbReference type="CDD" id="cd06558">
    <property type="entry name" value="crotonase-like"/>
    <property type="match status" value="1"/>
</dbReference>
<dbReference type="RefSeq" id="XP_023167989.2">
    <property type="nucleotide sequence ID" value="XM_023312221.2"/>
</dbReference>
<organism evidence="4 5">
    <name type="scientific">Drosophila hydei</name>
    <name type="common">Fruit fly</name>
    <dbReference type="NCBI Taxonomy" id="7224"/>
    <lineage>
        <taxon>Eukaryota</taxon>
        <taxon>Metazoa</taxon>
        <taxon>Ecdysozoa</taxon>
        <taxon>Arthropoda</taxon>
        <taxon>Hexapoda</taxon>
        <taxon>Insecta</taxon>
        <taxon>Pterygota</taxon>
        <taxon>Neoptera</taxon>
        <taxon>Endopterygota</taxon>
        <taxon>Diptera</taxon>
        <taxon>Brachycera</taxon>
        <taxon>Muscomorpha</taxon>
        <taxon>Ephydroidea</taxon>
        <taxon>Drosophilidae</taxon>
        <taxon>Drosophila</taxon>
    </lineage>
</organism>
<protein>
    <submittedName>
        <fullName evidence="5">Enoyl-CoA delta isomerase 2, mitochondrial</fullName>
    </submittedName>
</protein>
<sequence>MLYEGFTHLLVQKENKILVIKFNNPRKKNCINFNGYKELSRALGAVNLDETVSIVVITGAGDFFTAGNDLSQKTDVNDMDAYLKETNDTFKAMVSSFLNCNKLIFSLVNGPAIGIGSTIVGLSDVAWCAEEAYFQTPFSKLGLVPEACSSLTFPLIMGRSKATEMLVFNEEMSAQEAYKFNFVSRIFKLNELDSVVWPKIREYAELPPNSMRECKRLIQLPLRELLIRANDAECDALLKRFYDTECIQAIIDFAQRKSKL</sequence>
<evidence type="ECO:0000256" key="3">
    <source>
        <dbReference type="ARBA" id="ARBA00023235"/>
    </source>
</evidence>
<dbReference type="GO" id="GO:0005777">
    <property type="term" value="C:peroxisome"/>
    <property type="evidence" value="ECO:0007669"/>
    <property type="project" value="UniProtKB-SubCell"/>
</dbReference>
<dbReference type="GeneID" id="111597473"/>
<dbReference type="OrthoDB" id="409763at2759"/>
<proteinExistence type="predicted"/>
<comment type="subcellular location">
    <subcellularLocation>
        <location evidence="1">Peroxisome</location>
    </subcellularLocation>
</comment>
<dbReference type="KEGG" id="dhe:111597473"/>
<dbReference type="GO" id="GO:0004165">
    <property type="term" value="F:delta(3)-delta(2)-enoyl-CoA isomerase activity"/>
    <property type="evidence" value="ECO:0007669"/>
    <property type="project" value="UniProtKB-ARBA"/>
</dbReference>
<dbReference type="SUPFAM" id="SSF52096">
    <property type="entry name" value="ClpP/crotonase"/>
    <property type="match status" value="1"/>
</dbReference>
<dbReference type="InterPro" id="IPR029045">
    <property type="entry name" value="ClpP/crotonase-like_dom_sf"/>
</dbReference>
<accession>A0A6J1LVM8</accession>
<keyword evidence="3 5" id="KW-0413">Isomerase</keyword>
<dbReference type="PANTHER" id="PTHR43684">
    <property type="match status" value="1"/>
</dbReference>
<reference evidence="5" key="1">
    <citation type="submission" date="2025-08" db="UniProtKB">
        <authorList>
            <consortium name="RefSeq"/>
        </authorList>
    </citation>
    <scope>IDENTIFICATION</scope>
    <source>
        <strain evidence="5">15085-1641.00</strain>
        <tissue evidence="5">Whole body</tissue>
    </source>
</reference>
<dbReference type="AlphaFoldDB" id="A0A6J1LVM8"/>
<name>A0A6J1LVM8_DROHY</name>
<dbReference type="Gene3D" id="3.90.226.10">
    <property type="entry name" value="2-enoyl-CoA Hydratase, Chain A, domain 1"/>
    <property type="match status" value="1"/>
</dbReference>